<sequence length="195" mass="19925">MSSSTMPARRRWRRPVLSAAGVCVASAIAVTAASTVNWSDVVVALDGSTNTFDLQVAGSDVPGWEPTAGEWRQGRPDPVVVALPAAVLEPGSSVQARVAVRNSSPRLAGSISVHLIDPATPNALFPELRFTISEGGHVYAAAAPPSGVADIPLTGPTAAGADRVLDVEVSLPADAPATVTGVVTPIQLMFTGVNL</sequence>
<dbReference type="EMBL" id="JACCFL010000001">
    <property type="protein sequence ID" value="NYJ24198.1"/>
    <property type="molecule type" value="Genomic_DNA"/>
</dbReference>
<dbReference type="RefSeq" id="WP_179606167.1">
    <property type="nucleotide sequence ID" value="NZ_BAABEH010000001.1"/>
</dbReference>
<feature type="chain" id="PRO_5032349230" description="Alternate-type signal peptide domain-containing protein" evidence="1">
    <location>
        <begin position="33"/>
        <end position="195"/>
    </location>
</feature>
<keyword evidence="1" id="KW-0732">Signal</keyword>
<accession>A0A853CUV7</accession>
<comment type="caution">
    <text evidence="2">The sequence shown here is derived from an EMBL/GenBank/DDBJ whole genome shotgun (WGS) entry which is preliminary data.</text>
</comment>
<dbReference type="AlphaFoldDB" id="A0A853CUV7"/>
<reference evidence="2 3" key="1">
    <citation type="submission" date="2020-07" db="EMBL/GenBank/DDBJ databases">
        <title>Sequencing the genomes of 1000 actinobacteria strains.</title>
        <authorList>
            <person name="Klenk H.-P."/>
        </authorList>
    </citation>
    <scope>NUCLEOTIDE SEQUENCE [LARGE SCALE GENOMIC DNA]</scope>
    <source>
        <strain evidence="2 3">DSM 15165</strain>
    </source>
</reference>
<gene>
    <name evidence="2" type="ORF">HNR13_002485</name>
</gene>
<evidence type="ECO:0000313" key="3">
    <source>
        <dbReference type="Proteomes" id="UP000578352"/>
    </source>
</evidence>
<proteinExistence type="predicted"/>
<organism evidence="2 3">
    <name type="scientific">Leifsonia shinshuensis</name>
    <dbReference type="NCBI Taxonomy" id="150026"/>
    <lineage>
        <taxon>Bacteria</taxon>
        <taxon>Bacillati</taxon>
        <taxon>Actinomycetota</taxon>
        <taxon>Actinomycetes</taxon>
        <taxon>Micrococcales</taxon>
        <taxon>Microbacteriaceae</taxon>
        <taxon>Leifsonia</taxon>
    </lineage>
</organism>
<dbReference type="Proteomes" id="UP000578352">
    <property type="component" value="Unassembled WGS sequence"/>
</dbReference>
<feature type="signal peptide" evidence="1">
    <location>
        <begin position="1"/>
        <end position="32"/>
    </location>
</feature>
<name>A0A853CUV7_9MICO</name>
<protein>
    <recommendedName>
        <fullName evidence="4">Alternate-type signal peptide domain-containing protein</fullName>
    </recommendedName>
</protein>
<evidence type="ECO:0000313" key="2">
    <source>
        <dbReference type="EMBL" id="NYJ24198.1"/>
    </source>
</evidence>
<evidence type="ECO:0000256" key="1">
    <source>
        <dbReference type="SAM" id="SignalP"/>
    </source>
</evidence>
<evidence type="ECO:0008006" key="4">
    <source>
        <dbReference type="Google" id="ProtNLM"/>
    </source>
</evidence>